<keyword evidence="9" id="KW-0732">Signal</keyword>
<dbReference type="InterPro" id="IPR005490">
    <property type="entry name" value="LD_TPept_cat_dom"/>
</dbReference>
<dbReference type="InterPro" id="IPR050979">
    <property type="entry name" value="LD-transpeptidase"/>
</dbReference>
<keyword evidence="4 7" id="KW-0133">Cell shape</keyword>
<dbReference type="CDD" id="cd16913">
    <property type="entry name" value="YkuD_like"/>
    <property type="match status" value="1"/>
</dbReference>
<evidence type="ECO:0000256" key="7">
    <source>
        <dbReference type="PROSITE-ProRule" id="PRU01373"/>
    </source>
</evidence>
<keyword evidence="5 7" id="KW-0573">Peptidoglycan synthesis</keyword>
<dbReference type="Gene3D" id="2.40.440.10">
    <property type="entry name" value="L,D-transpeptidase catalytic domain-like"/>
    <property type="match status" value="1"/>
</dbReference>
<dbReference type="PANTHER" id="PTHR30582:SF30">
    <property type="entry name" value="BLR4375 PROTEIN"/>
    <property type="match status" value="1"/>
</dbReference>
<keyword evidence="3" id="KW-0808">Transferase</keyword>
<evidence type="ECO:0000259" key="10">
    <source>
        <dbReference type="PROSITE" id="PS52029"/>
    </source>
</evidence>
<comment type="pathway">
    <text evidence="1 7">Cell wall biogenesis; peptidoglycan biosynthesis.</text>
</comment>
<evidence type="ECO:0000256" key="3">
    <source>
        <dbReference type="ARBA" id="ARBA00022679"/>
    </source>
</evidence>
<feature type="signal peptide" evidence="9">
    <location>
        <begin position="1"/>
        <end position="18"/>
    </location>
</feature>
<evidence type="ECO:0000256" key="1">
    <source>
        <dbReference type="ARBA" id="ARBA00004752"/>
    </source>
</evidence>
<feature type="chain" id="PRO_5046594413" evidence="9">
    <location>
        <begin position="19"/>
        <end position="353"/>
    </location>
</feature>
<feature type="domain" description="L,D-TPase catalytic" evidence="10">
    <location>
        <begin position="219"/>
        <end position="352"/>
    </location>
</feature>
<reference evidence="11 12" key="1">
    <citation type="submission" date="2024-09" db="EMBL/GenBank/DDBJ databases">
        <authorList>
            <person name="Sun Q."/>
            <person name="Mori K."/>
        </authorList>
    </citation>
    <scope>NUCLEOTIDE SEQUENCE [LARGE SCALE GENOMIC DNA]</scope>
    <source>
        <strain evidence="11 12">CCM 7706</strain>
    </source>
</reference>
<accession>A0ABV6CXY3</accession>
<evidence type="ECO:0000256" key="8">
    <source>
        <dbReference type="SAM" id="MobiDB-lite"/>
    </source>
</evidence>
<dbReference type="InterPro" id="IPR038063">
    <property type="entry name" value="Transpep_catalytic_dom"/>
</dbReference>
<comment type="caution">
    <text evidence="11">The sequence shown here is derived from an EMBL/GenBank/DDBJ whole genome shotgun (WGS) entry which is preliminary data.</text>
</comment>
<feature type="active site" description="Nucleophile" evidence="7">
    <location>
        <position position="328"/>
    </location>
</feature>
<dbReference type="Pfam" id="PF01471">
    <property type="entry name" value="PG_binding_1"/>
    <property type="match status" value="1"/>
</dbReference>
<evidence type="ECO:0000256" key="5">
    <source>
        <dbReference type="ARBA" id="ARBA00022984"/>
    </source>
</evidence>
<keyword evidence="6 7" id="KW-0961">Cell wall biogenesis/degradation</keyword>
<dbReference type="SUPFAM" id="SSF47090">
    <property type="entry name" value="PGBD-like"/>
    <property type="match status" value="1"/>
</dbReference>
<keyword evidence="12" id="KW-1185">Reference proteome</keyword>
<feature type="region of interest" description="Disordered" evidence="8">
    <location>
        <begin position="20"/>
        <end position="48"/>
    </location>
</feature>
<dbReference type="InterPro" id="IPR036365">
    <property type="entry name" value="PGBD-like_sf"/>
</dbReference>
<dbReference type="InterPro" id="IPR002477">
    <property type="entry name" value="Peptidoglycan-bd-like"/>
</dbReference>
<dbReference type="RefSeq" id="WP_379487980.1">
    <property type="nucleotide sequence ID" value="NZ_JBHLWK010000015.1"/>
</dbReference>
<dbReference type="PROSITE" id="PS52029">
    <property type="entry name" value="LD_TPASE"/>
    <property type="match status" value="1"/>
</dbReference>
<dbReference type="Pfam" id="PF03734">
    <property type="entry name" value="YkuD"/>
    <property type="match status" value="1"/>
</dbReference>
<evidence type="ECO:0000313" key="12">
    <source>
        <dbReference type="Proteomes" id="UP001589798"/>
    </source>
</evidence>
<evidence type="ECO:0000256" key="9">
    <source>
        <dbReference type="SAM" id="SignalP"/>
    </source>
</evidence>
<evidence type="ECO:0000256" key="2">
    <source>
        <dbReference type="ARBA" id="ARBA00005992"/>
    </source>
</evidence>
<dbReference type="PANTHER" id="PTHR30582">
    <property type="entry name" value="L,D-TRANSPEPTIDASE"/>
    <property type="match status" value="1"/>
</dbReference>
<evidence type="ECO:0000313" key="11">
    <source>
        <dbReference type="EMBL" id="MFC0205250.1"/>
    </source>
</evidence>
<comment type="similarity">
    <text evidence="2">Belongs to the YkuD family.</text>
</comment>
<dbReference type="PROSITE" id="PS51257">
    <property type="entry name" value="PROKAR_LIPOPROTEIN"/>
    <property type="match status" value="1"/>
</dbReference>
<dbReference type="InterPro" id="IPR036366">
    <property type="entry name" value="PGBDSf"/>
</dbReference>
<name>A0ABV6CXY3_9SPHN</name>
<protein>
    <submittedName>
        <fullName evidence="11">L,D-transpeptidase family protein</fullName>
    </submittedName>
</protein>
<feature type="active site" description="Proton donor/acceptor" evidence="7">
    <location>
        <position position="312"/>
    </location>
</feature>
<gene>
    <name evidence="11" type="ORF">ACFFJC_13330</name>
</gene>
<evidence type="ECO:0000256" key="6">
    <source>
        <dbReference type="ARBA" id="ARBA00023316"/>
    </source>
</evidence>
<sequence>MNRYLPLCLSVLALAATACSPRDEPAPPPSARSDTLAFADAPGGGETESADSLIMRAQVALDRLGFSPGVIDGKEGQSYKLALAGFQQARGIPETGALDQQTQQALFTGSGTAATRLVVIPEAFARGPFVRELPHRTSEQAGFERLGYRSMTEALAERFHTTPDTLVALNGANTRLGAGRTVRVPAIANVPLATIEGDESGWAETLQRLGVAADQPVAERIVVDKSEGTLRAYDKDDKLIGQFPVTTGSEHDPLPLGTWKIKGEARNPDYQYNPDLFWDAKPGDKAKRLAPGPNGPVGVVWIDLSKEHYGIHGTPEPQKIGRTESHGCVRLTNWDAARVAQMVHAGTAVLFQA</sequence>
<dbReference type="Proteomes" id="UP001589798">
    <property type="component" value="Unassembled WGS sequence"/>
</dbReference>
<proteinExistence type="inferred from homology"/>
<organism evidence="11 12">
    <name type="scientific">Novosphingobium soli</name>
    <dbReference type="NCBI Taxonomy" id="574956"/>
    <lineage>
        <taxon>Bacteria</taxon>
        <taxon>Pseudomonadati</taxon>
        <taxon>Pseudomonadota</taxon>
        <taxon>Alphaproteobacteria</taxon>
        <taxon>Sphingomonadales</taxon>
        <taxon>Sphingomonadaceae</taxon>
        <taxon>Novosphingobium</taxon>
    </lineage>
</organism>
<dbReference type="SUPFAM" id="SSF141523">
    <property type="entry name" value="L,D-transpeptidase catalytic domain-like"/>
    <property type="match status" value="1"/>
</dbReference>
<dbReference type="Gene3D" id="1.10.101.10">
    <property type="entry name" value="PGBD-like superfamily/PGBD"/>
    <property type="match status" value="1"/>
</dbReference>
<evidence type="ECO:0000256" key="4">
    <source>
        <dbReference type="ARBA" id="ARBA00022960"/>
    </source>
</evidence>
<dbReference type="EMBL" id="JBHLWK010000015">
    <property type="protein sequence ID" value="MFC0205250.1"/>
    <property type="molecule type" value="Genomic_DNA"/>
</dbReference>